<accession>A0A9P7L3Q2</accession>
<keyword evidence="1" id="KW-0472">Membrane</keyword>
<keyword evidence="1" id="KW-1133">Transmembrane helix</keyword>
<dbReference type="AlphaFoldDB" id="A0A9P7L3Q2"/>
<gene>
    <name evidence="2" type="ORF">H9Q72_003904</name>
</gene>
<keyword evidence="1" id="KW-0812">Transmembrane</keyword>
<reference evidence="2" key="1">
    <citation type="journal article" date="2020" name="bioRxiv">
        <title>Historical genomics reveals the evolutionary mechanisms behind multiple outbreaks of the host-specific coffee wilt pathogen Fusarium xylarioides.</title>
        <authorList>
            <person name="Peck D."/>
            <person name="Nowell R.W."/>
            <person name="Flood J."/>
            <person name="Ryan M.J."/>
            <person name="Barraclough T.G."/>
        </authorList>
    </citation>
    <scope>NUCLEOTIDE SEQUENCE</scope>
    <source>
        <strain evidence="2">IMI 127659i</strain>
    </source>
</reference>
<feature type="transmembrane region" description="Helical" evidence="1">
    <location>
        <begin position="12"/>
        <end position="34"/>
    </location>
</feature>
<comment type="caution">
    <text evidence="2">The sequence shown here is derived from an EMBL/GenBank/DDBJ whole genome shotgun (WGS) entry which is preliminary data.</text>
</comment>
<proteinExistence type="predicted"/>
<evidence type="ECO:0000313" key="3">
    <source>
        <dbReference type="Proteomes" id="UP000750502"/>
    </source>
</evidence>
<evidence type="ECO:0000313" key="2">
    <source>
        <dbReference type="EMBL" id="KAG5768592.1"/>
    </source>
</evidence>
<dbReference type="EMBL" id="JADFTT010000097">
    <property type="protein sequence ID" value="KAG5768592.1"/>
    <property type="molecule type" value="Genomic_DNA"/>
</dbReference>
<dbReference type="Proteomes" id="UP000750502">
    <property type="component" value="Unassembled WGS sequence"/>
</dbReference>
<evidence type="ECO:0000256" key="1">
    <source>
        <dbReference type="SAM" id="Phobius"/>
    </source>
</evidence>
<name>A0A9P7L3Q2_9HYPO</name>
<keyword evidence="3" id="KW-1185">Reference proteome</keyword>
<reference evidence="2" key="2">
    <citation type="submission" date="2020-10" db="EMBL/GenBank/DDBJ databases">
        <authorList>
            <person name="Peck L.D."/>
            <person name="Nowell R.W."/>
            <person name="Flood J."/>
            <person name="Ryan M.J."/>
            <person name="Barraclough T.G."/>
        </authorList>
    </citation>
    <scope>NUCLEOTIDE SEQUENCE</scope>
    <source>
        <strain evidence="2">IMI 127659i</strain>
    </source>
</reference>
<protein>
    <submittedName>
        <fullName evidence="2">Uncharacterized protein</fullName>
    </submittedName>
</protein>
<sequence>MASASDIITYGGVPLTIIGVMPLIWNFVASLIIFHRLRSSIPDRARGFFKLTLNPVAGSVGCSYFEPQLRITHLQTQMKQSSIDFNTVLLPATQDRWLSSTWMSFLRLNWMLRADQSTYPCKFNVNWAMDCSFIGLKCDWSTFVYIVMALGASPHDPALIALRQEAEERGRWPKELGIKLETIERDIIIDSSASVIARLPNYTLPFSWRRALAWELVMVSTQGTTTMLMPLIPNASAKSLIREEDIYIFSPIGLEANYQREFDNAPDQLTASLTWTLYVEDVHFHSDHDQRETLPVPPQVLTSQREAIQQLKSLSTEEFSTYVKKLLPNDPAAQKEIAEMTLDGPSSIDEWDHSRLRDILVFHRMRQRLFNRYGPHVPANDRPSVPAIDGEDGFLARFALAVSPISSWPTCHWNEGSSYEAERIIKNQLGSLLNKESMSQAPGDLFFS</sequence>
<dbReference type="OrthoDB" id="3166386at2759"/>
<organism evidence="2 3">
    <name type="scientific">Fusarium xylarioides</name>
    <dbReference type="NCBI Taxonomy" id="221167"/>
    <lineage>
        <taxon>Eukaryota</taxon>
        <taxon>Fungi</taxon>
        <taxon>Dikarya</taxon>
        <taxon>Ascomycota</taxon>
        <taxon>Pezizomycotina</taxon>
        <taxon>Sordariomycetes</taxon>
        <taxon>Hypocreomycetidae</taxon>
        <taxon>Hypocreales</taxon>
        <taxon>Nectriaceae</taxon>
        <taxon>Fusarium</taxon>
        <taxon>Fusarium fujikuroi species complex</taxon>
    </lineage>
</organism>